<evidence type="ECO:0000259" key="9">
    <source>
        <dbReference type="PROSITE" id="PS50885"/>
    </source>
</evidence>
<dbReference type="SUPFAM" id="SSF47384">
    <property type="entry name" value="Homodimeric domain of signal transducing histidine kinase"/>
    <property type="match status" value="1"/>
</dbReference>
<dbReference type="GO" id="GO:0016020">
    <property type="term" value="C:membrane"/>
    <property type="evidence" value="ECO:0007669"/>
    <property type="project" value="UniProtKB-SubCell"/>
</dbReference>
<evidence type="ECO:0000256" key="7">
    <source>
        <dbReference type="SAM" id="Phobius"/>
    </source>
</evidence>
<keyword evidence="5" id="KW-0808">Transferase</keyword>
<dbReference type="EC" id="2.7.13.3" evidence="3"/>
<dbReference type="CDD" id="cd06225">
    <property type="entry name" value="HAMP"/>
    <property type="match status" value="1"/>
</dbReference>
<feature type="domain" description="Histidine kinase" evidence="8">
    <location>
        <begin position="300"/>
        <end position="508"/>
    </location>
</feature>
<feature type="transmembrane region" description="Helical" evidence="7">
    <location>
        <begin position="204"/>
        <end position="225"/>
    </location>
</feature>
<dbReference type="SMART" id="SM00388">
    <property type="entry name" value="HisKA"/>
    <property type="match status" value="1"/>
</dbReference>
<dbReference type="PANTHER" id="PTHR43065">
    <property type="entry name" value="SENSOR HISTIDINE KINASE"/>
    <property type="match status" value="1"/>
</dbReference>
<keyword evidence="7" id="KW-1133">Transmembrane helix</keyword>
<dbReference type="FunFam" id="3.30.565.10:FF:000006">
    <property type="entry name" value="Sensor histidine kinase WalK"/>
    <property type="match status" value="1"/>
</dbReference>
<dbReference type="Proteomes" id="UP000886005">
    <property type="component" value="Unassembled WGS sequence"/>
</dbReference>
<dbReference type="InterPro" id="IPR003660">
    <property type="entry name" value="HAMP_dom"/>
</dbReference>
<feature type="domain" description="HAMP" evidence="9">
    <location>
        <begin position="223"/>
        <end position="275"/>
    </location>
</feature>
<dbReference type="GO" id="GO:0000155">
    <property type="term" value="F:phosphorelay sensor kinase activity"/>
    <property type="evidence" value="ECO:0007669"/>
    <property type="project" value="InterPro"/>
</dbReference>
<dbReference type="SUPFAM" id="SSF158472">
    <property type="entry name" value="HAMP domain-like"/>
    <property type="match status" value="1"/>
</dbReference>
<dbReference type="Gene3D" id="6.10.340.10">
    <property type="match status" value="1"/>
</dbReference>
<sequence>MREISPENVICGVTEGFINLKAISEKVMVKISFRLKVILMLTLFIVATVYFSFQVLNTALTNQIRENTVENMNEMLSLLKESYLYQPSADNKKMVYPVLKSLSRSQTVENSSLLDAEGRVRFTANDSLLATGAFLKVDSTAVKEVLSFSEKNGSSGRVIMPIKNREGCYKCHNPRQAVVGFVVLDLNLHQLADNVALVDNYGRLLTFLLLVIIFLLMSFLHFRFVKKSLKSFNKTIREVEKGNLDIRVAVPRSDELGSLAEGFNNMLDKVQEMQARISQLHQKELQNAQKLATVGEMAASVAHEIKNPLTGISSAMEIIVEEMNDTSKKPILQEIHRQVRRVNNTLNALLQYARPEDLEIERTDINKVIEESVFFLESQAGNNRITFKKELSGVDILFDFDPRQIEAVIINLLQNAVQSIENEGVVTIKTEFDEARQSFKLTIKDTGSGISPENLKKIFKPFYSTKAKGTGLGLAISKDIIERHGGSVSVSSVKGKGTVFEIYLPGKNISVHEEKQYSWNMKHARP</sequence>
<dbReference type="EMBL" id="DRLD01000260">
    <property type="protein sequence ID" value="HED10906.1"/>
    <property type="molecule type" value="Genomic_DNA"/>
</dbReference>
<organism evidence="10">
    <name type="scientific">Caldithrix abyssi</name>
    <dbReference type="NCBI Taxonomy" id="187145"/>
    <lineage>
        <taxon>Bacteria</taxon>
        <taxon>Pseudomonadati</taxon>
        <taxon>Calditrichota</taxon>
        <taxon>Calditrichia</taxon>
        <taxon>Calditrichales</taxon>
        <taxon>Calditrichaceae</taxon>
        <taxon>Caldithrix</taxon>
    </lineage>
</organism>
<dbReference type="Gene3D" id="3.30.565.10">
    <property type="entry name" value="Histidine kinase-like ATPase, C-terminal domain"/>
    <property type="match status" value="1"/>
</dbReference>
<dbReference type="Pfam" id="PF02518">
    <property type="entry name" value="HATPase_c"/>
    <property type="match status" value="1"/>
</dbReference>
<proteinExistence type="predicted"/>
<dbReference type="InterPro" id="IPR003594">
    <property type="entry name" value="HATPase_dom"/>
</dbReference>
<dbReference type="Gene3D" id="3.30.450.290">
    <property type="match status" value="1"/>
</dbReference>
<comment type="caution">
    <text evidence="10">The sequence shown here is derived from an EMBL/GenBank/DDBJ whole genome shotgun (WGS) entry which is preliminary data.</text>
</comment>
<evidence type="ECO:0000256" key="4">
    <source>
        <dbReference type="ARBA" id="ARBA00022553"/>
    </source>
</evidence>
<dbReference type="CDD" id="cd00082">
    <property type="entry name" value="HisKA"/>
    <property type="match status" value="1"/>
</dbReference>
<reference evidence="10" key="1">
    <citation type="journal article" date="2020" name="mSystems">
        <title>Genome- and Community-Level Interaction Insights into Carbon Utilization and Element Cycling Functions of Hydrothermarchaeota in Hydrothermal Sediment.</title>
        <authorList>
            <person name="Zhou Z."/>
            <person name="Liu Y."/>
            <person name="Xu W."/>
            <person name="Pan J."/>
            <person name="Luo Z.H."/>
            <person name="Li M."/>
        </authorList>
    </citation>
    <scope>NUCLEOTIDE SEQUENCE [LARGE SCALE GENOMIC DNA]</scope>
    <source>
        <strain evidence="10">HyVt-456</strain>
    </source>
</reference>
<evidence type="ECO:0000313" key="10">
    <source>
        <dbReference type="EMBL" id="HED10906.1"/>
    </source>
</evidence>
<keyword evidence="4" id="KW-0597">Phosphoprotein</keyword>
<evidence type="ECO:0000256" key="3">
    <source>
        <dbReference type="ARBA" id="ARBA00012438"/>
    </source>
</evidence>
<dbReference type="PRINTS" id="PR00344">
    <property type="entry name" value="BCTRLSENSOR"/>
</dbReference>
<dbReference type="SUPFAM" id="SSF55874">
    <property type="entry name" value="ATPase domain of HSP90 chaperone/DNA topoisomerase II/histidine kinase"/>
    <property type="match status" value="1"/>
</dbReference>
<evidence type="ECO:0000256" key="6">
    <source>
        <dbReference type="ARBA" id="ARBA00022777"/>
    </source>
</evidence>
<keyword evidence="7" id="KW-0472">Membrane</keyword>
<evidence type="ECO:0000256" key="5">
    <source>
        <dbReference type="ARBA" id="ARBA00022679"/>
    </source>
</evidence>
<evidence type="ECO:0000256" key="2">
    <source>
        <dbReference type="ARBA" id="ARBA00004370"/>
    </source>
</evidence>
<comment type="subcellular location">
    <subcellularLocation>
        <location evidence="2">Membrane</location>
    </subcellularLocation>
</comment>
<dbReference type="InterPro" id="IPR004358">
    <property type="entry name" value="Sig_transdc_His_kin-like_C"/>
</dbReference>
<dbReference type="SMART" id="SM00387">
    <property type="entry name" value="HATPase_c"/>
    <property type="match status" value="1"/>
</dbReference>
<dbReference type="PROSITE" id="PS50885">
    <property type="entry name" value="HAMP"/>
    <property type="match status" value="1"/>
</dbReference>
<dbReference type="Gene3D" id="1.10.287.130">
    <property type="match status" value="1"/>
</dbReference>
<keyword evidence="6 10" id="KW-0418">Kinase</keyword>
<feature type="transmembrane region" description="Helical" evidence="7">
    <location>
        <begin position="33"/>
        <end position="53"/>
    </location>
</feature>
<dbReference type="Pfam" id="PF00672">
    <property type="entry name" value="HAMP"/>
    <property type="match status" value="1"/>
</dbReference>
<dbReference type="PANTHER" id="PTHR43065:SF42">
    <property type="entry name" value="TWO-COMPONENT SENSOR PPRA"/>
    <property type="match status" value="1"/>
</dbReference>
<gene>
    <name evidence="10" type="ORF">ENJ10_09480</name>
</gene>
<comment type="catalytic activity">
    <reaction evidence="1">
        <text>ATP + protein L-histidine = ADP + protein N-phospho-L-histidine.</text>
        <dbReference type="EC" id="2.7.13.3"/>
    </reaction>
</comment>
<evidence type="ECO:0000256" key="1">
    <source>
        <dbReference type="ARBA" id="ARBA00000085"/>
    </source>
</evidence>
<dbReference type="InterPro" id="IPR003661">
    <property type="entry name" value="HisK_dim/P_dom"/>
</dbReference>
<dbReference type="SMART" id="SM00304">
    <property type="entry name" value="HAMP"/>
    <property type="match status" value="1"/>
</dbReference>
<name>A0A7V1PVE8_CALAY</name>
<dbReference type="InterPro" id="IPR036097">
    <property type="entry name" value="HisK_dim/P_sf"/>
</dbReference>
<accession>A0A7V1PVE8</accession>
<dbReference type="InterPro" id="IPR005467">
    <property type="entry name" value="His_kinase_dom"/>
</dbReference>
<dbReference type="AlphaFoldDB" id="A0A7V1PVE8"/>
<dbReference type="InterPro" id="IPR036890">
    <property type="entry name" value="HATPase_C_sf"/>
</dbReference>
<evidence type="ECO:0000259" key="8">
    <source>
        <dbReference type="PROSITE" id="PS50109"/>
    </source>
</evidence>
<protein>
    <recommendedName>
        <fullName evidence="3">histidine kinase</fullName>
        <ecNumber evidence="3">2.7.13.3</ecNumber>
    </recommendedName>
</protein>
<keyword evidence="7" id="KW-0812">Transmembrane</keyword>
<dbReference type="PROSITE" id="PS50109">
    <property type="entry name" value="HIS_KIN"/>
    <property type="match status" value="1"/>
</dbReference>
<dbReference type="Pfam" id="PF00512">
    <property type="entry name" value="HisKA"/>
    <property type="match status" value="1"/>
</dbReference>